<dbReference type="PROSITE" id="PS51318">
    <property type="entry name" value="TAT"/>
    <property type="match status" value="1"/>
</dbReference>
<sequence length="162" mass="17182">MTTRRAFLTGSATLAASGLVSFSASAQPVSIGAIKVDARSLGPLGWGENAPRIGRAFESRLASELLPLRRRGGPTLHVTVRWLWLGAGVGGGMPGDGGGGSDDNMVSIIEVADRGRPLVSREIRSMLPSSSGGAWYRPDVDQRRIAALLENNAQWIRRYLGA</sequence>
<keyword evidence="1" id="KW-0732">Signal</keyword>
<evidence type="ECO:0008006" key="4">
    <source>
        <dbReference type="Google" id="ProtNLM"/>
    </source>
</evidence>
<name>A0A1H7ZXV8_9HYPH</name>
<organism evidence="2 3">
    <name type="scientific">Bosea lupini</name>
    <dbReference type="NCBI Taxonomy" id="1036779"/>
    <lineage>
        <taxon>Bacteria</taxon>
        <taxon>Pseudomonadati</taxon>
        <taxon>Pseudomonadota</taxon>
        <taxon>Alphaproteobacteria</taxon>
        <taxon>Hyphomicrobiales</taxon>
        <taxon>Boseaceae</taxon>
        <taxon>Bosea</taxon>
    </lineage>
</organism>
<evidence type="ECO:0000313" key="3">
    <source>
        <dbReference type="Proteomes" id="UP000199664"/>
    </source>
</evidence>
<evidence type="ECO:0000313" key="2">
    <source>
        <dbReference type="EMBL" id="SEM63113.1"/>
    </source>
</evidence>
<proteinExistence type="predicted"/>
<dbReference type="RefSeq" id="WP_091842898.1">
    <property type="nucleotide sequence ID" value="NZ_FOAN01000016.1"/>
</dbReference>
<dbReference type="OrthoDB" id="8159918at2"/>
<feature type="signal peptide" evidence="1">
    <location>
        <begin position="1"/>
        <end position="26"/>
    </location>
</feature>
<feature type="chain" id="PRO_5011685907" description="Tat (Twin-arginine translocation) pathway signal sequence" evidence="1">
    <location>
        <begin position="27"/>
        <end position="162"/>
    </location>
</feature>
<reference evidence="3" key="1">
    <citation type="submission" date="2016-10" db="EMBL/GenBank/DDBJ databases">
        <authorList>
            <person name="Varghese N."/>
            <person name="Submissions S."/>
        </authorList>
    </citation>
    <scope>NUCLEOTIDE SEQUENCE [LARGE SCALE GENOMIC DNA]</scope>
    <source>
        <strain evidence="3">LMG 26383,CCUG 61248,R- 45681</strain>
    </source>
</reference>
<dbReference type="AlphaFoldDB" id="A0A1H7ZXV8"/>
<evidence type="ECO:0000256" key="1">
    <source>
        <dbReference type="SAM" id="SignalP"/>
    </source>
</evidence>
<accession>A0A1H7ZXV8</accession>
<dbReference type="InterPro" id="IPR006311">
    <property type="entry name" value="TAT_signal"/>
</dbReference>
<gene>
    <name evidence="2" type="ORF">SAMN04515666_11656</name>
</gene>
<dbReference type="Proteomes" id="UP000199664">
    <property type="component" value="Unassembled WGS sequence"/>
</dbReference>
<dbReference type="STRING" id="1036779.SAMN04515666_11656"/>
<dbReference type="EMBL" id="FOAN01000016">
    <property type="protein sequence ID" value="SEM63113.1"/>
    <property type="molecule type" value="Genomic_DNA"/>
</dbReference>
<keyword evidence="3" id="KW-1185">Reference proteome</keyword>
<protein>
    <recommendedName>
        <fullName evidence="4">Tat (Twin-arginine translocation) pathway signal sequence</fullName>
    </recommendedName>
</protein>